<evidence type="ECO:0000256" key="3">
    <source>
        <dbReference type="ARBA" id="ARBA00023136"/>
    </source>
</evidence>
<evidence type="ECO:0000256" key="2">
    <source>
        <dbReference type="ARBA" id="ARBA00022989"/>
    </source>
</evidence>
<dbReference type="SUPFAM" id="SSF103473">
    <property type="entry name" value="MFS general substrate transporter"/>
    <property type="match status" value="1"/>
</dbReference>
<dbReference type="HOGENOM" id="CLU_001265_7_2_5"/>
<feature type="region of interest" description="Disordered" evidence="4">
    <location>
        <begin position="1"/>
        <end position="41"/>
    </location>
</feature>
<dbReference type="PANTHER" id="PTHR23537">
    <property type="match status" value="1"/>
</dbReference>
<dbReference type="STRING" id="1117943.SFHH103_02249"/>
<organism evidence="7 8">
    <name type="scientific">Sinorhizobium fredii (strain HH103)</name>
    <dbReference type="NCBI Taxonomy" id="1117943"/>
    <lineage>
        <taxon>Bacteria</taxon>
        <taxon>Pseudomonadati</taxon>
        <taxon>Pseudomonadota</taxon>
        <taxon>Alphaproteobacteria</taxon>
        <taxon>Hyphomicrobiales</taxon>
        <taxon>Rhizobiaceae</taxon>
        <taxon>Sinorhizobium/Ensifer group</taxon>
        <taxon>Sinorhizobium</taxon>
    </lineage>
</organism>
<feature type="transmembrane region" description="Helical" evidence="5">
    <location>
        <begin position="401"/>
        <end position="423"/>
    </location>
</feature>
<dbReference type="GO" id="GO:0022857">
    <property type="term" value="F:transmembrane transporter activity"/>
    <property type="evidence" value="ECO:0007669"/>
    <property type="project" value="InterPro"/>
</dbReference>
<feature type="transmembrane region" description="Helical" evidence="5">
    <location>
        <begin position="87"/>
        <end position="108"/>
    </location>
</feature>
<dbReference type="KEGG" id="sfh:SFHH103_02249"/>
<feature type="transmembrane region" description="Helical" evidence="5">
    <location>
        <begin position="144"/>
        <end position="163"/>
    </location>
</feature>
<dbReference type="PANTHER" id="PTHR23537:SF1">
    <property type="entry name" value="SUGAR TRANSPORTER"/>
    <property type="match status" value="1"/>
</dbReference>
<evidence type="ECO:0000313" key="7">
    <source>
        <dbReference type="EMBL" id="CCE96744.1"/>
    </source>
</evidence>
<protein>
    <submittedName>
        <fullName evidence="7">Transport protein</fullName>
    </submittedName>
</protein>
<dbReference type="PATRIC" id="fig|380.5.peg.2389"/>
<feature type="transmembrane region" description="Helical" evidence="5">
    <location>
        <begin position="337"/>
        <end position="360"/>
    </location>
</feature>
<dbReference type="InterPro" id="IPR010645">
    <property type="entry name" value="MFS_4"/>
</dbReference>
<feature type="compositionally biased region" description="Basic and acidic residues" evidence="4">
    <location>
        <begin position="1"/>
        <end position="31"/>
    </location>
</feature>
<proteinExistence type="predicted"/>
<feature type="transmembrane region" description="Helical" evidence="5">
    <location>
        <begin position="210"/>
        <end position="229"/>
    </location>
</feature>
<accession>G9A914</accession>
<dbReference type="Proteomes" id="UP000007735">
    <property type="component" value="Chromosome"/>
</dbReference>
<feature type="transmembrane region" description="Helical" evidence="5">
    <location>
        <begin position="286"/>
        <end position="303"/>
    </location>
</feature>
<dbReference type="CDD" id="cd06180">
    <property type="entry name" value="MFS_YjiJ"/>
    <property type="match status" value="1"/>
</dbReference>
<evidence type="ECO:0000313" key="8">
    <source>
        <dbReference type="Proteomes" id="UP000007735"/>
    </source>
</evidence>
<feature type="compositionally biased region" description="Low complexity" evidence="4">
    <location>
        <begin position="32"/>
        <end position="41"/>
    </location>
</feature>
<dbReference type="EMBL" id="HE616890">
    <property type="protein sequence ID" value="CCE96744.1"/>
    <property type="molecule type" value="Genomic_DNA"/>
</dbReference>
<evidence type="ECO:0000256" key="4">
    <source>
        <dbReference type="SAM" id="MobiDB-lite"/>
    </source>
</evidence>
<feature type="transmembrane region" description="Helical" evidence="5">
    <location>
        <begin position="45"/>
        <end position="67"/>
    </location>
</feature>
<feature type="transmembrane region" description="Helical" evidence="5">
    <location>
        <begin position="372"/>
        <end position="395"/>
    </location>
</feature>
<dbReference type="PROSITE" id="PS50850">
    <property type="entry name" value="MFS"/>
    <property type="match status" value="1"/>
</dbReference>
<dbReference type="eggNOG" id="COG2814">
    <property type="taxonomic scope" value="Bacteria"/>
</dbReference>
<evidence type="ECO:0000259" key="6">
    <source>
        <dbReference type="PROSITE" id="PS50850"/>
    </source>
</evidence>
<evidence type="ECO:0000256" key="1">
    <source>
        <dbReference type="ARBA" id="ARBA00022692"/>
    </source>
</evidence>
<dbReference type="Pfam" id="PF06779">
    <property type="entry name" value="MFS_4"/>
    <property type="match status" value="1"/>
</dbReference>
<reference evidence="7 8" key="1">
    <citation type="journal article" date="2012" name="J. Bacteriol.">
        <title>Genome sequence of the soybean symbiont Sinorhizobium fredii HH103.</title>
        <authorList>
            <person name="Weidner S."/>
            <person name="Becker A."/>
            <person name="Bonilla I."/>
            <person name="Jaenicke S."/>
            <person name="Lloret J."/>
            <person name="Margaret I."/>
            <person name="Puhler A."/>
            <person name="Ruiz-Sainz J.E."/>
            <person name="Schneiker-Bekel S."/>
            <person name="Szczepanowski R."/>
            <person name="Vinardell J.M."/>
            <person name="Zehner S."/>
            <person name="Gottfert M."/>
        </authorList>
    </citation>
    <scope>NUCLEOTIDE SEQUENCE [LARGE SCALE GENOMIC DNA]</scope>
    <source>
        <strain evidence="7 8">HH103</strain>
    </source>
</reference>
<dbReference type="InterPro" id="IPR036259">
    <property type="entry name" value="MFS_trans_sf"/>
</dbReference>
<keyword evidence="1 5" id="KW-0812">Transmembrane</keyword>
<keyword evidence="2 5" id="KW-1133">Transmembrane helix</keyword>
<feature type="domain" description="Major facilitator superfamily (MFS) profile" evidence="6">
    <location>
        <begin position="335"/>
        <end position="432"/>
    </location>
</feature>
<keyword evidence="3 5" id="KW-0472">Membrane</keyword>
<evidence type="ECO:0000256" key="5">
    <source>
        <dbReference type="SAM" id="Phobius"/>
    </source>
</evidence>
<dbReference type="GO" id="GO:0005886">
    <property type="term" value="C:plasma membrane"/>
    <property type="evidence" value="ECO:0007669"/>
    <property type="project" value="TreeGrafter"/>
</dbReference>
<sequence>MSTLHRLPDRDEKHVGMTDRTDPRRTGHLEEPSSPAPREASRSSLAATAIAGAVAMAVAMGFGRFSYTPILPAMMADAGLSPADAGLIASANFVGYLAGAVLAAYGWAYGHERRIGLAALGATTLLLAAMGLTSSVLVYSIVRLLAGLASAFAMIFLSGIVLGQGLRAKSEHVPSVHFGGVGFGIALSSICVWAAPLAGVAGLSASQGDWFTGALVALLGTALVAALLPGSDHVGKGAGREAPLTWTRPLTVVTLTYGFFGFGYVITATFLVAMARGDSGGHSVEFLAWLITGVSAALSIYLWRFAVPRLGLAGVYAAGLLVEAVGLLLTVSLPVSVAPLVGGLMLGATFMMVTAYGLQIGRQLAPESPRRALALMTAAFGIGQIIGPVVAGWLAERTGSFALPTLVAAVVLFCCGMVVVLELRRIRAALVR</sequence>
<dbReference type="InterPro" id="IPR020846">
    <property type="entry name" value="MFS_dom"/>
</dbReference>
<feature type="transmembrane region" description="Helical" evidence="5">
    <location>
        <begin position="175"/>
        <end position="198"/>
    </location>
</feature>
<dbReference type="AlphaFoldDB" id="G9A914"/>
<feature type="transmembrane region" description="Helical" evidence="5">
    <location>
        <begin position="115"/>
        <end position="138"/>
    </location>
</feature>
<feature type="transmembrane region" description="Helical" evidence="5">
    <location>
        <begin position="250"/>
        <end position="274"/>
    </location>
</feature>
<gene>
    <name evidence="7" type="ordered locus">SFHH103_02249</name>
</gene>
<feature type="transmembrane region" description="Helical" evidence="5">
    <location>
        <begin position="310"/>
        <end position="331"/>
    </location>
</feature>
<dbReference type="Gene3D" id="1.20.1250.20">
    <property type="entry name" value="MFS general substrate transporter like domains"/>
    <property type="match status" value="1"/>
</dbReference>
<name>G9A914_SINF1</name>